<reference evidence="1" key="1">
    <citation type="submission" date="2019-05" db="EMBL/GenBank/DDBJ databases">
        <authorList>
            <consortium name="Pathogen Informatics"/>
        </authorList>
    </citation>
    <scope>NUCLEOTIDE SEQUENCE [LARGE SCALE GENOMIC DNA]</scope>
    <source>
        <strain evidence="1">NCTC12965</strain>
    </source>
</reference>
<organism evidence="1">
    <name type="scientific">Serratia fonticola</name>
    <dbReference type="NCBI Taxonomy" id="47917"/>
    <lineage>
        <taxon>Bacteria</taxon>
        <taxon>Pseudomonadati</taxon>
        <taxon>Pseudomonadota</taxon>
        <taxon>Gammaproteobacteria</taxon>
        <taxon>Enterobacterales</taxon>
        <taxon>Yersiniaceae</taxon>
        <taxon>Serratia</taxon>
    </lineage>
</organism>
<gene>
    <name evidence="1" type="ORF">NCTC12965_03422</name>
</gene>
<dbReference type="AlphaFoldDB" id="A0A4U9UHK0"/>
<proteinExistence type="predicted"/>
<evidence type="ECO:0000313" key="1">
    <source>
        <dbReference type="EMBL" id="VTR32925.1"/>
    </source>
</evidence>
<name>A0A4U9UHK0_SERFO</name>
<accession>A0A4U9UHK0</accession>
<sequence>MIRLAASRELLLVTILTSLSTIKRQSSKVWGNLGAQLEVRQDGELIGFTDVDMNGNWSFIPSVPLQEGGHIFSVCDPATNQYSANSMLFIDTVAPLRSEISSVAADNTGTHVAISKNGYTNDNTPTLTGKGEPNCLIAILQR</sequence>
<protein>
    <recommendedName>
        <fullName evidence="2">Bacterial Ig-like domain-containing protein</fullName>
    </recommendedName>
</protein>
<dbReference type="Gene3D" id="3.30.420.430">
    <property type="match status" value="1"/>
</dbReference>
<dbReference type="EMBL" id="CABEEZ010000072">
    <property type="protein sequence ID" value="VTR32925.1"/>
    <property type="molecule type" value="Genomic_DNA"/>
</dbReference>
<evidence type="ECO:0008006" key="2">
    <source>
        <dbReference type="Google" id="ProtNLM"/>
    </source>
</evidence>